<sequence>MLKIAMKRKRDKSRSDFHRYPPRLSAQRQDLKKSGYRSSPLSVQLQRKATAATQIESKRLLTVGHRGYRSSTRVGSVAPLGNTKEDDYYRNDSLKYCRHEEKKKKKTEILADRSRIYTGGGVASARLQIL</sequence>
<reference evidence="2 3" key="1">
    <citation type="journal article" date="2023" name="bioRxiv">
        <title>High-quality genome assemblies of four members of thePodospora anserinaspecies complex.</title>
        <authorList>
            <person name="Ament-Velasquez S.L."/>
            <person name="Vogan A.A."/>
            <person name="Wallerman O."/>
            <person name="Hartmann F."/>
            <person name="Gautier V."/>
            <person name="Silar P."/>
            <person name="Giraud T."/>
            <person name="Johannesson H."/>
        </authorList>
    </citation>
    <scope>NUCLEOTIDE SEQUENCE [LARGE SCALE GENOMIC DNA]</scope>
    <source>
        <strain evidence="2 3">CBS 415.72m</strain>
    </source>
</reference>
<dbReference type="GeneID" id="87902539"/>
<comment type="caution">
    <text evidence="2">The sequence shown here is derived from an EMBL/GenBank/DDBJ whole genome shotgun (WGS) entry which is preliminary data.</text>
</comment>
<dbReference type="Proteomes" id="UP001323405">
    <property type="component" value="Unassembled WGS sequence"/>
</dbReference>
<dbReference type="EMBL" id="JAFFHA010000001">
    <property type="protein sequence ID" value="KAK4660164.1"/>
    <property type="molecule type" value="Genomic_DNA"/>
</dbReference>
<gene>
    <name evidence="2" type="ORF">QC762_0016160</name>
</gene>
<name>A0ABR0GWY6_9PEZI</name>
<protein>
    <submittedName>
        <fullName evidence="2">Uncharacterized protein</fullName>
    </submittedName>
</protein>
<accession>A0ABR0GWY6</accession>
<keyword evidence="3" id="KW-1185">Reference proteome</keyword>
<feature type="region of interest" description="Disordered" evidence="1">
    <location>
        <begin position="1"/>
        <end position="45"/>
    </location>
</feature>
<organism evidence="2 3">
    <name type="scientific">Podospora pseudocomata</name>
    <dbReference type="NCBI Taxonomy" id="2093779"/>
    <lineage>
        <taxon>Eukaryota</taxon>
        <taxon>Fungi</taxon>
        <taxon>Dikarya</taxon>
        <taxon>Ascomycota</taxon>
        <taxon>Pezizomycotina</taxon>
        <taxon>Sordariomycetes</taxon>
        <taxon>Sordariomycetidae</taxon>
        <taxon>Sordariales</taxon>
        <taxon>Podosporaceae</taxon>
        <taxon>Podospora</taxon>
    </lineage>
</organism>
<evidence type="ECO:0000313" key="3">
    <source>
        <dbReference type="Proteomes" id="UP001323405"/>
    </source>
</evidence>
<dbReference type="RefSeq" id="XP_062749134.1">
    <property type="nucleotide sequence ID" value="XM_062883028.1"/>
</dbReference>
<proteinExistence type="predicted"/>
<evidence type="ECO:0000256" key="1">
    <source>
        <dbReference type="SAM" id="MobiDB-lite"/>
    </source>
</evidence>
<feature type="compositionally biased region" description="Polar residues" evidence="1">
    <location>
        <begin position="36"/>
        <end position="45"/>
    </location>
</feature>
<feature type="compositionally biased region" description="Basic residues" evidence="1">
    <location>
        <begin position="1"/>
        <end position="12"/>
    </location>
</feature>
<evidence type="ECO:0000313" key="2">
    <source>
        <dbReference type="EMBL" id="KAK4660164.1"/>
    </source>
</evidence>